<keyword evidence="4" id="KW-0496">Mitochondrion</keyword>
<dbReference type="AlphaFoldDB" id="A0A9W8TJ07"/>
<evidence type="ECO:0000256" key="5">
    <source>
        <dbReference type="ARBA" id="ARBA00023136"/>
    </source>
</evidence>
<proteinExistence type="predicted"/>
<dbReference type="Proteomes" id="UP001148614">
    <property type="component" value="Unassembled WGS sequence"/>
</dbReference>
<dbReference type="EMBL" id="JANPWZ010002334">
    <property type="protein sequence ID" value="KAJ3559980.1"/>
    <property type="molecule type" value="Genomic_DNA"/>
</dbReference>
<protein>
    <recommendedName>
        <fullName evidence="10">ATP synthase regulation protein NCA2</fullName>
    </recommendedName>
</protein>
<accession>A0A9W8TJ07</accession>
<dbReference type="PANTHER" id="PTHR28234">
    <property type="entry name" value="NUCLEAR CONTROL OF ATPASE PROTEIN 2"/>
    <property type="match status" value="1"/>
</dbReference>
<dbReference type="GO" id="GO:0005741">
    <property type="term" value="C:mitochondrial outer membrane"/>
    <property type="evidence" value="ECO:0007669"/>
    <property type="project" value="TreeGrafter"/>
</dbReference>
<comment type="subcellular location">
    <subcellularLocation>
        <location evidence="1">Mitochondrion membrane</location>
        <topology evidence="1">Multi-pass membrane protein</topology>
    </subcellularLocation>
</comment>
<gene>
    <name evidence="8" type="ORF">NPX13_g9468</name>
</gene>
<dbReference type="Pfam" id="PF08637">
    <property type="entry name" value="NCA2"/>
    <property type="match status" value="1"/>
</dbReference>
<evidence type="ECO:0000256" key="3">
    <source>
        <dbReference type="ARBA" id="ARBA00022989"/>
    </source>
</evidence>
<keyword evidence="2 7" id="KW-0812">Transmembrane</keyword>
<dbReference type="InterPro" id="IPR013946">
    <property type="entry name" value="NCA2-like"/>
</dbReference>
<evidence type="ECO:0000256" key="7">
    <source>
        <dbReference type="SAM" id="Phobius"/>
    </source>
</evidence>
<feature type="region of interest" description="Disordered" evidence="6">
    <location>
        <begin position="101"/>
        <end position="138"/>
    </location>
</feature>
<reference evidence="8" key="1">
    <citation type="submission" date="2022-07" db="EMBL/GenBank/DDBJ databases">
        <title>Genome Sequence of Xylaria arbuscula.</title>
        <authorList>
            <person name="Buettner E."/>
        </authorList>
    </citation>
    <scope>NUCLEOTIDE SEQUENCE</scope>
    <source>
        <strain evidence="8">VT107</strain>
    </source>
</reference>
<sequence length="811" mass="91748">MIPDGLQQKRDMEAIRRFAGYARYAGSCASLVDWGQTGEQATNQQRCCHNEATGSWEFREAARGAELPERSERARLILSGSYSDFHVRQIGFWGAVWQKKEGGDKTGERGRGREAPHSAAGAGKRKIRMSNLDSGSSRGLARLPAAKLQQPLPIQVRRLDAHLDSIIYASVTSGQAHPSNLVTTELDRVLQTPRVKDLLRIIKALSATPGSQAPLPPSQLQWLLAQSMLLADRSPDKLQLNEYESELEWLLVSKAAVQTYGIILDMLLDQIVPLSDHIWYWDSVLSSPVSTSLHMVQICPAELWVWASDVYEQSKARLQWYTARNAVEVEAEAAPSSNGTSRYTWQWRRFYAIIQSTILERSFADVQRQLLSPVAYCRGKARRKQARLKRLREMTASGLGVLIDEGFAFSGIGADDGRTDSDLALPNDHEWKGVVERSVALMDVMLRNVLSLDLDTNEMEDKVFTAVSEDTVFIRAEKDDRSRPSVIAKRLHALLEDQLPWNIATTQKLVERDGRPSRLVRYWLPATALLLSSTTILRIFFNKRQEILHWIRDFGATVRDFWFNWVVEPVRKVLGTIRHDANSEIAIMSRDSLKADRESLERMVVDFTLDKSSNASEAQIAEIRAKVREGDVTPILRAYEEDLRSPFMGTVRGDLVRTLLIQIQKTKVDVEVAMSGIDSLLRSQELVFGFVGLTPGILVSVSAARYLLNAFGGRRGYSERRKAGRCVRVLRNIDRVFSEAAPTQTSVLPYKDHGFLIAEVHVLRRLAQKLLPAEIERDFLEDLNDLANLRGVQYQQRALDRIRWAYAKWLK</sequence>
<name>A0A9W8TJ07_9PEZI</name>
<evidence type="ECO:0000313" key="8">
    <source>
        <dbReference type="EMBL" id="KAJ3559980.1"/>
    </source>
</evidence>
<evidence type="ECO:0000256" key="6">
    <source>
        <dbReference type="SAM" id="MobiDB-lite"/>
    </source>
</evidence>
<feature type="transmembrane region" description="Helical" evidence="7">
    <location>
        <begin position="686"/>
        <end position="708"/>
    </location>
</feature>
<feature type="compositionally biased region" description="Basic and acidic residues" evidence="6">
    <location>
        <begin position="101"/>
        <end position="116"/>
    </location>
</feature>
<keyword evidence="3 7" id="KW-1133">Transmembrane helix</keyword>
<organism evidence="8 9">
    <name type="scientific">Xylaria arbuscula</name>
    <dbReference type="NCBI Taxonomy" id="114810"/>
    <lineage>
        <taxon>Eukaryota</taxon>
        <taxon>Fungi</taxon>
        <taxon>Dikarya</taxon>
        <taxon>Ascomycota</taxon>
        <taxon>Pezizomycotina</taxon>
        <taxon>Sordariomycetes</taxon>
        <taxon>Xylariomycetidae</taxon>
        <taxon>Xylariales</taxon>
        <taxon>Xylariaceae</taxon>
        <taxon>Xylaria</taxon>
    </lineage>
</organism>
<dbReference type="VEuPathDB" id="FungiDB:F4678DRAFT_51391"/>
<dbReference type="PANTHER" id="PTHR28234:SF1">
    <property type="entry name" value="NUCLEAR CONTROL OF ATPASE PROTEIN 2"/>
    <property type="match status" value="1"/>
</dbReference>
<comment type="caution">
    <text evidence="8">The sequence shown here is derived from an EMBL/GenBank/DDBJ whole genome shotgun (WGS) entry which is preliminary data.</text>
</comment>
<evidence type="ECO:0008006" key="10">
    <source>
        <dbReference type="Google" id="ProtNLM"/>
    </source>
</evidence>
<keyword evidence="9" id="KW-1185">Reference proteome</keyword>
<keyword evidence="5 7" id="KW-0472">Membrane</keyword>
<evidence type="ECO:0000256" key="2">
    <source>
        <dbReference type="ARBA" id="ARBA00022692"/>
    </source>
</evidence>
<evidence type="ECO:0000256" key="1">
    <source>
        <dbReference type="ARBA" id="ARBA00004225"/>
    </source>
</evidence>
<evidence type="ECO:0000256" key="4">
    <source>
        <dbReference type="ARBA" id="ARBA00023128"/>
    </source>
</evidence>
<evidence type="ECO:0000313" key="9">
    <source>
        <dbReference type="Proteomes" id="UP001148614"/>
    </source>
</evidence>